<dbReference type="Proteomes" id="UP000186922">
    <property type="component" value="Unassembled WGS sequence"/>
</dbReference>
<comment type="caution">
    <text evidence="1">The sequence shown here is derived from an EMBL/GenBank/DDBJ whole genome shotgun (WGS) entry which is preliminary data.</text>
</comment>
<accession>A0A1D1V410</accession>
<dbReference type="AlphaFoldDB" id="A0A1D1V410"/>
<reference evidence="1 2" key="1">
    <citation type="journal article" date="2016" name="Nat. Commun.">
        <title>Extremotolerant tardigrade genome and improved radiotolerance of human cultured cells by tardigrade-unique protein.</title>
        <authorList>
            <person name="Hashimoto T."/>
            <person name="Horikawa D.D."/>
            <person name="Saito Y."/>
            <person name="Kuwahara H."/>
            <person name="Kozuka-Hata H."/>
            <person name="Shin-I T."/>
            <person name="Minakuchi Y."/>
            <person name="Ohishi K."/>
            <person name="Motoyama A."/>
            <person name="Aizu T."/>
            <person name="Enomoto A."/>
            <person name="Kondo K."/>
            <person name="Tanaka S."/>
            <person name="Hara Y."/>
            <person name="Koshikawa S."/>
            <person name="Sagara H."/>
            <person name="Miura T."/>
            <person name="Yokobori S."/>
            <person name="Miyagawa K."/>
            <person name="Suzuki Y."/>
            <person name="Kubo T."/>
            <person name="Oyama M."/>
            <person name="Kohara Y."/>
            <person name="Fujiyama A."/>
            <person name="Arakawa K."/>
            <person name="Katayama T."/>
            <person name="Toyoda A."/>
            <person name="Kunieda T."/>
        </authorList>
    </citation>
    <scope>NUCLEOTIDE SEQUENCE [LARGE SCALE GENOMIC DNA]</scope>
    <source>
        <strain evidence="1 2">YOKOZUNA-1</strain>
    </source>
</reference>
<sequence>MARRSRDLQVLPVATRCVPKWLIHSGQRTSKGSPGSAVMIHRGVLDMQVAKHQMVVVGVESIYGGKQWDFIRRIV</sequence>
<gene>
    <name evidence="1" type="primary">RvY_07235-1</name>
    <name evidence="1" type="synonym">RvY_07235.1</name>
    <name evidence="1" type="ORF">RvY_07235</name>
</gene>
<proteinExistence type="predicted"/>
<keyword evidence="2" id="KW-1185">Reference proteome</keyword>
<dbReference type="EMBL" id="BDGG01000003">
    <property type="protein sequence ID" value="GAU95650.1"/>
    <property type="molecule type" value="Genomic_DNA"/>
</dbReference>
<evidence type="ECO:0000313" key="2">
    <source>
        <dbReference type="Proteomes" id="UP000186922"/>
    </source>
</evidence>
<name>A0A1D1V410_RAMVA</name>
<evidence type="ECO:0000313" key="1">
    <source>
        <dbReference type="EMBL" id="GAU95650.1"/>
    </source>
</evidence>
<organism evidence="1 2">
    <name type="scientific">Ramazzottius varieornatus</name>
    <name type="common">Water bear</name>
    <name type="synonym">Tardigrade</name>
    <dbReference type="NCBI Taxonomy" id="947166"/>
    <lineage>
        <taxon>Eukaryota</taxon>
        <taxon>Metazoa</taxon>
        <taxon>Ecdysozoa</taxon>
        <taxon>Tardigrada</taxon>
        <taxon>Eutardigrada</taxon>
        <taxon>Parachela</taxon>
        <taxon>Hypsibioidea</taxon>
        <taxon>Ramazzottiidae</taxon>
        <taxon>Ramazzottius</taxon>
    </lineage>
</organism>
<protein>
    <submittedName>
        <fullName evidence="1">Uncharacterized protein</fullName>
    </submittedName>
</protein>